<feature type="transmembrane region" description="Helical" evidence="1">
    <location>
        <begin position="616"/>
        <end position="636"/>
    </location>
</feature>
<feature type="transmembrane region" description="Helical" evidence="1">
    <location>
        <begin position="101"/>
        <end position="118"/>
    </location>
</feature>
<sequence length="1031" mass="115483">MARALMICIGTPLPMAALVFLQECIPLQDPAEGWNANYGFWIRVGILGGVVAVGIAAFVIYMIPGVVMSNLQLALLFTGQAIGYPAIAMFVAALWVFPIPFMVLTVMSLYVLLFAVLFRIIAGKQVITQMATHQHESILLVSFSGSQSIMAITYAAYEVLFDRAIDTQYELPVILLLPLIKYFMKNLVSLPIMHMKDMVPEGVIFTVDFFNSMYLATCMQNTSSITTVATIMTLDIGQTTIALRSLHRRSDTIVARLREACDIIRSLPRLSIPQLPQLAQLNEVKNRVGSRWNCFRRSTEKIKIDARNIMIVKPIQTGPEQKSLEIAPSPHRKILGETLEVLFTSECLVLTEYLESIIPLFYGNYILLVVNLPSAEYHVDLTGINRDNVGGTLVNVYVYAMLEFISFVMLTVLMLRNCRLQALYHLAFVLETQMLLVQVKLMTWVLMTLSFRVVHFASHRGKYSIERLLALEEYSRKTSLLRVLAVCAGTPVPIIIVIFSQGALPLADPGDGWQANWGFWIRSSLMTATSALAVSNQLNYLMGSIYLSLGQLMILSLCVAFGSTCMSIVVASLWAFPIPFMVLTMTPQFLLTFGITIRFLLGATTIQHLLAKRRDLLRFVIAVNIQILMAICYPAYQTLFNLASGSVFELPTFLLLPIIKFVLKNLISLCLAELPDLIPENIIFTVHFFNAMYLATSMQSAASTFAISTIMTIDLLETGIALHGIYRSSNRIMNQLHKTIGCMGTGDTMLTAAYSLCQYHDKFTREEHLQVRVRSCFRHPLSSERCDLLSKLEYDNRNSGPSIPPSSNTQSMPAIHNVQVVASGPRHWSTLVLPFSLKKWNSFKLSSTKQNRDGNAIAAVPSVQHIATLRKALATLFTIECMVLAEYIEFIIPLLYGNYVLMMVRLPSARYHSELAGVTKENAGSTVEMVFIYGMLEFGSFVLLVMLLKKACRLQALYHLAFVLETQVLPIQSKIIGWMLITLGFRVAHFGSCTISITFLHGLIFVVFNRGRFHFSVFLDTQQNELDELRA</sequence>
<dbReference type="AlphaFoldDB" id="A0A225WW29"/>
<dbReference type="STRING" id="4795.A0A225WW29"/>
<name>A0A225WW29_9STRA</name>
<feature type="transmembrane region" description="Helical" evidence="1">
    <location>
        <begin position="396"/>
        <end position="415"/>
    </location>
</feature>
<comment type="caution">
    <text evidence="2">The sequence shown here is derived from an EMBL/GenBank/DDBJ whole genome shotgun (WGS) entry which is preliminary data.</text>
</comment>
<feature type="transmembrane region" description="Helical" evidence="1">
    <location>
        <begin position="519"/>
        <end position="540"/>
    </location>
</feature>
<keyword evidence="1" id="KW-0812">Transmembrane</keyword>
<evidence type="ECO:0000256" key="1">
    <source>
        <dbReference type="SAM" id="Phobius"/>
    </source>
</evidence>
<protein>
    <recommendedName>
        <fullName evidence="4">Transmembrane protein</fullName>
    </recommendedName>
</protein>
<gene>
    <name evidence="2" type="ORF">PHMEG_0003595</name>
</gene>
<feature type="transmembrane region" description="Helical" evidence="1">
    <location>
        <begin position="73"/>
        <end position="95"/>
    </location>
</feature>
<feature type="transmembrane region" description="Helical" evidence="1">
    <location>
        <begin position="552"/>
        <end position="576"/>
    </location>
</feature>
<dbReference type="EMBL" id="NBNE01000188">
    <property type="protein sequence ID" value="OWZ21792.1"/>
    <property type="molecule type" value="Genomic_DNA"/>
</dbReference>
<accession>A0A225WW29</accession>
<feature type="transmembrane region" description="Helical" evidence="1">
    <location>
        <begin position="479"/>
        <end position="499"/>
    </location>
</feature>
<feature type="transmembrane region" description="Helical" evidence="1">
    <location>
        <begin position="872"/>
        <end position="896"/>
    </location>
</feature>
<feature type="transmembrane region" description="Helical" evidence="1">
    <location>
        <begin position="435"/>
        <end position="458"/>
    </location>
</feature>
<keyword evidence="1" id="KW-1133">Transmembrane helix</keyword>
<feature type="transmembrane region" description="Helical" evidence="1">
    <location>
        <begin position="40"/>
        <end position="61"/>
    </location>
</feature>
<evidence type="ECO:0008006" key="4">
    <source>
        <dbReference type="Google" id="ProtNLM"/>
    </source>
</evidence>
<feature type="transmembrane region" description="Helical" evidence="1">
    <location>
        <begin position="960"/>
        <end position="981"/>
    </location>
</feature>
<evidence type="ECO:0000313" key="2">
    <source>
        <dbReference type="EMBL" id="OWZ21792.1"/>
    </source>
</evidence>
<keyword evidence="1" id="KW-0472">Membrane</keyword>
<keyword evidence="3" id="KW-1185">Reference proteome</keyword>
<reference evidence="3" key="1">
    <citation type="submission" date="2017-03" db="EMBL/GenBank/DDBJ databases">
        <title>Phytopthora megakarya and P. palmivora, two closely related causual agents of cacao black pod achieved similar genome size and gene model numbers by different mechanisms.</title>
        <authorList>
            <person name="Ali S."/>
            <person name="Shao J."/>
            <person name="Larry D.J."/>
            <person name="Kronmiller B."/>
            <person name="Shen D."/>
            <person name="Strem M.D."/>
            <person name="Melnick R.L."/>
            <person name="Guiltinan M.J."/>
            <person name="Tyler B.M."/>
            <person name="Meinhardt L.W."/>
            <person name="Bailey B.A."/>
        </authorList>
    </citation>
    <scope>NUCLEOTIDE SEQUENCE [LARGE SCALE GENOMIC DNA]</scope>
    <source>
        <strain evidence="3">zdho120</strain>
    </source>
</reference>
<feature type="transmembrane region" description="Helical" evidence="1">
    <location>
        <begin position="588"/>
        <end position="609"/>
    </location>
</feature>
<dbReference type="Proteomes" id="UP000198211">
    <property type="component" value="Unassembled WGS sequence"/>
</dbReference>
<feature type="transmembrane region" description="Helical" evidence="1">
    <location>
        <begin position="987"/>
        <end position="1008"/>
    </location>
</feature>
<proteinExistence type="predicted"/>
<dbReference type="OrthoDB" id="102936at2759"/>
<feature type="transmembrane region" description="Helical" evidence="1">
    <location>
        <begin position="930"/>
        <end position="948"/>
    </location>
</feature>
<organism evidence="2 3">
    <name type="scientific">Phytophthora megakarya</name>
    <dbReference type="NCBI Taxonomy" id="4795"/>
    <lineage>
        <taxon>Eukaryota</taxon>
        <taxon>Sar</taxon>
        <taxon>Stramenopiles</taxon>
        <taxon>Oomycota</taxon>
        <taxon>Peronosporomycetes</taxon>
        <taxon>Peronosporales</taxon>
        <taxon>Peronosporaceae</taxon>
        <taxon>Phytophthora</taxon>
    </lineage>
</organism>
<evidence type="ECO:0000313" key="3">
    <source>
        <dbReference type="Proteomes" id="UP000198211"/>
    </source>
</evidence>